<reference evidence="2" key="1">
    <citation type="submission" date="2022-10" db="EMBL/GenBank/DDBJ databases">
        <authorList>
            <person name="Chen Y."/>
            <person name="Dougan E. K."/>
            <person name="Chan C."/>
            <person name="Rhodes N."/>
            <person name="Thang M."/>
        </authorList>
    </citation>
    <scope>NUCLEOTIDE SEQUENCE</scope>
</reference>
<reference evidence="3 4" key="2">
    <citation type="submission" date="2024-05" db="EMBL/GenBank/DDBJ databases">
        <authorList>
            <person name="Chen Y."/>
            <person name="Shah S."/>
            <person name="Dougan E. K."/>
            <person name="Thang M."/>
            <person name="Chan C."/>
        </authorList>
    </citation>
    <scope>NUCLEOTIDE SEQUENCE [LARGE SCALE GENOMIC DNA]</scope>
</reference>
<dbReference type="Proteomes" id="UP001152797">
    <property type="component" value="Unassembled WGS sequence"/>
</dbReference>
<comment type="caution">
    <text evidence="2">The sequence shown here is derived from an EMBL/GenBank/DDBJ whole genome shotgun (WGS) entry which is preliminary data.</text>
</comment>
<accession>A0A9P1G2C4</accession>
<organism evidence="2">
    <name type="scientific">Cladocopium goreaui</name>
    <dbReference type="NCBI Taxonomy" id="2562237"/>
    <lineage>
        <taxon>Eukaryota</taxon>
        <taxon>Sar</taxon>
        <taxon>Alveolata</taxon>
        <taxon>Dinophyceae</taxon>
        <taxon>Suessiales</taxon>
        <taxon>Symbiodiniaceae</taxon>
        <taxon>Cladocopium</taxon>
    </lineage>
</organism>
<proteinExistence type="predicted"/>
<keyword evidence="4" id="KW-1185">Reference proteome</keyword>
<feature type="region of interest" description="Disordered" evidence="1">
    <location>
        <begin position="18"/>
        <end position="55"/>
    </location>
</feature>
<evidence type="ECO:0000313" key="3">
    <source>
        <dbReference type="EMBL" id="CAL4782224.1"/>
    </source>
</evidence>
<sequence length="104" mass="11129">MDQLERDIQNAMACVEGLTAKVDATPRPADTTSPRGTASPRGSSPRGSSPPPEKGAFAAVERLETNLRQAMHLLDGKVDRSEIEDLVLATSVAEQQQACRLRSA</sequence>
<feature type="compositionally biased region" description="Low complexity" evidence="1">
    <location>
        <begin position="33"/>
        <end position="47"/>
    </location>
</feature>
<dbReference type="EMBL" id="CAMXCT010002009">
    <property type="protein sequence ID" value="CAI3994912.1"/>
    <property type="molecule type" value="Genomic_DNA"/>
</dbReference>
<dbReference type="EMBL" id="CAMXCT030002009">
    <property type="protein sequence ID" value="CAL4782224.1"/>
    <property type="molecule type" value="Genomic_DNA"/>
</dbReference>
<evidence type="ECO:0000313" key="2">
    <source>
        <dbReference type="EMBL" id="CAI3994912.1"/>
    </source>
</evidence>
<name>A0A9P1G2C4_9DINO</name>
<dbReference type="EMBL" id="CAMXCT020002009">
    <property type="protein sequence ID" value="CAL1148287.1"/>
    <property type="molecule type" value="Genomic_DNA"/>
</dbReference>
<evidence type="ECO:0000313" key="4">
    <source>
        <dbReference type="Proteomes" id="UP001152797"/>
    </source>
</evidence>
<dbReference type="AlphaFoldDB" id="A0A9P1G2C4"/>
<gene>
    <name evidence="2" type="ORF">C1SCF055_LOCUS21524</name>
</gene>
<protein>
    <submittedName>
        <fullName evidence="3">Fucoxanthin-chlorophyll a-c binding protein F, chloroplastic</fullName>
    </submittedName>
</protein>
<evidence type="ECO:0000256" key="1">
    <source>
        <dbReference type="SAM" id="MobiDB-lite"/>
    </source>
</evidence>